<protein>
    <submittedName>
        <fullName evidence="5">RND transporter</fullName>
    </submittedName>
</protein>
<dbReference type="SUPFAM" id="SSF111369">
    <property type="entry name" value="HlyD-like secretion proteins"/>
    <property type="match status" value="1"/>
</dbReference>
<dbReference type="PANTHER" id="PTHR30097">
    <property type="entry name" value="CATION EFFLUX SYSTEM PROTEIN CUSB"/>
    <property type="match status" value="1"/>
</dbReference>
<feature type="region of interest" description="Disordered" evidence="2">
    <location>
        <begin position="208"/>
        <end position="231"/>
    </location>
</feature>
<feature type="transmembrane region" description="Helical" evidence="3">
    <location>
        <begin position="153"/>
        <end position="175"/>
    </location>
</feature>
<evidence type="ECO:0000256" key="3">
    <source>
        <dbReference type="SAM" id="Phobius"/>
    </source>
</evidence>
<feature type="transmembrane region" description="Helical" evidence="3">
    <location>
        <begin position="182"/>
        <end position="203"/>
    </location>
</feature>
<keyword evidence="3" id="KW-0472">Membrane</keyword>
<dbReference type="Gene3D" id="1.10.287.470">
    <property type="entry name" value="Helix hairpin bin"/>
    <property type="match status" value="1"/>
</dbReference>
<keyword evidence="3" id="KW-0812">Transmembrane</keyword>
<feature type="chain" id="PRO_5020854064" evidence="4">
    <location>
        <begin position="26"/>
        <end position="551"/>
    </location>
</feature>
<sequence>MSMKFAAVAAALLCALLVGAPRLMAHEGHDHETAAPVASSNFPRAEAVSSAFELVAIKQGAELETWLDRFETNEPVRDAIIDVETPAGPATAVKAPNGSYRIPAAWASAPGRYDLIFTVTDGGNVDVLTATLVVPVTSSRKTEPLLGPNQGSLLGGVSTMAVAVASLLFGAFSALTLRKHPILWTPFIALFLVIVVGAVRLLAHEGHDHPDEAKGSPAAKGDRSQILPDGSIFMPKPTQRVLAVRTTASREEEHKRTVELPGRIIPDPNKSGLVQAAAAGRLSAPPAGFPSLGARVEAGDVLAYVTTPFLALDQPTLRQQAGDLAQQISIVERRVARYETLVKSAAIAQVTLDDARLELQGLKARRATVDTVKRDPEALVAPVGGVIAAANAVAGQIADPNAILFQIVDPAHLWVEALSFNAMAAGLKASARTSEGRSLSLDFIGAGFADRNQAAPVNFSIGDPAGLRLGQFVSVFAETSEATAGLALPRASVVRRSNGENVVYEHVGAERFEARIVRTQPLDGDNVLVVDGLSAGRRVVTQAAELLNQVR</sequence>
<dbReference type="AlphaFoldDB" id="A0A4U8YXW0"/>
<keyword evidence="4" id="KW-0732">Signal</keyword>
<evidence type="ECO:0000313" key="6">
    <source>
        <dbReference type="Proteomes" id="UP000294360"/>
    </source>
</evidence>
<dbReference type="InterPro" id="IPR051909">
    <property type="entry name" value="MFP_Cation_Efflux"/>
</dbReference>
<keyword evidence="1" id="KW-0813">Transport</keyword>
<evidence type="ECO:0000256" key="2">
    <source>
        <dbReference type="SAM" id="MobiDB-lite"/>
    </source>
</evidence>
<dbReference type="PANTHER" id="PTHR30097:SF4">
    <property type="entry name" value="SLR6042 PROTEIN"/>
    <property type="match status" value="1"/>
</dbReference>
<evidence type="ECO:0000256" key="4">
    <source>
        <dbReference type="SAM" id="SignalP"/>
    </source>
</evidence>
<dbReference type="GO" id="GO:0060003">
    <property type="term" value="P:copper ion export"/>
    <property type="evidence" value="ECO:0007669"/>
    <property type="project" value="TreeGrafter"/>
</dbReference>
<dbReference type="OrthoDB" id="7297681at2"/>
<gene>
    <name evidence="5" type="ORF">MTUNDRAET4_1918</name>
</gene>
<dbReference type="Proteomes" id="UP000294360">
    <property type="component" value="Chromosome"/>
</dbReference>
<reference evidence="5 6" key="1">
    <citation type="submission" date="2019-03" db="EMBL/GenBank/DDBJ databases">
        <authorList>
            <person name="Kox A.R. M."/>
        </authorList>
    </citation>
    <scope>NUCLEOTIDE SEQUENCE [LARGE SCALE GENOMIC DNA]</scope>
    <source>
        <strain evidence="5">MTUNDRAET4 annotated genome</strain>
    </source>
</reference>
<evidence type="ECO:0000313" key="5">
    <source>
        <dbReference type="EMBL" id="VFU08811.1"/>
    </source>
</evidence>
<proteinExistence type="predicted"/>
<organism evidence="5 6">
    <name type="scientific">Methylocella tundrae</name>
    <dbReference type="NCBI Taxonomy" id="227605"/>
    <lineage>
        <taxon>Bacteria</taxon>
        <taxon>Pseudomonadati</taxon>
        <taxon>Pseudomonadota</taxon>
        <taxon>Alphaproteobacteria</taxon>
        <taxon>Hyphomicrobiales</taxon>
        <taxon>Beijerinckiaceae</taxon>
        <taxon>Methylocella</taxon>
    </lineage>
</organism>
<dbReference type="GO" id="GO:0030313">
    <property type="term" value="C:cell envelope"/>
    <property type="evidence" value="ECO:0007669"/>
    <property type="project" value="TreeGrafter"/>
</dbReference>
<dbReference type="KEGG" id="mtun:MTUNDRAET4_1918"/>
<dbReference type="Gene3D" id="2.40.30.170">
    <property type="match status" value="1"/>
</dbReference>
<name>A0A4U8YXW0_METTU</name>
<feature type="signal peptide" evidence="4">
    <location>
        <begin position="1"/>
        <end position="25"/>
    </location>
</feature>
<accession>A0A4U8YXW0</accession>
<evidence type="ECO:0000256" key="1">
    <source>
        <dbReference type="ARBA" id="ARBA00022448"/>
    </source>
</evidence>
<dbReference type="EMBL" id="LR536450">
    <property type="protein sequence ID" value="VFU08811.1"/>
    <property type="molecule type" value="Genomic_DNA"/>
</dbReference>
<keyword evidence="3" id="KW-1133">Transmembrane helix</keyword>
<dbReference type="GO" id="GO:0015679">
    <property type="term" value="P:plasma membrane copper ion transport"/>
    <property type="evidence" value="ECO:0007669"/>
    <property type="project" value="TreeGrafter"/>
</dbReference>
<dbReference type="Gene3D" id="2.40.50.100">
    <property type="match status" value="1"/>
</dbReference>
<dbReference type="Gene3D" id="2.40.420.20">
    <property type="match status" value="1"/>
</dbReference>